<sequence length="549" mass="59640">MIDGGETLVVEFTRGTRALNDDAIVEAVTCLANGAGGTLLLGVEDDGRVTGLAPRHGEATQPHLLQAMILNRTDPPVATGVEIIVTEGHPVAVIEVPDLEAPVGTSSGKYVRRRLDARGEPECTPYPLHEMMSAGLSAQGRDYAATVARGATWDDIDSAELDRFRALCGTGRGDAALSAATDADILRALRLMQPSHDLTLGAILLFGTAEALERFVPTAETVFTHFSGRAITSSETLRRPLLQTAAHLQELIASRNSEQEVVVGLHRVGVRRVPDIVIRETIANALVHRDYSLLGPVTVELDDLAFRVVSPGGFPSGITLDNLLDDSRPRSPILADAFKRAGIVDRAGRGIREIFEQVLRAGRGEPDYSRSTSSSVVVSVPTSDTDIETVRFILEFEDSTRTTLTLLQLRLLHELKATGPQSVGELVAGLSEVEAKVRSQLTRLAELGLTEARGTGRNRRNHLTAAFYRLAESSEYVRLQDTDPLQQERLIVSYAEHYGRITRSKAAELCRLSPEQARVVLRRLVVSGALELRGERRTAHYVVPSEDPA</sequence>
<dbReference type="SUPFAM" id="SSF46785">
    <property type="entry name" value="Winged helix' DNA-binding domain"/>
    <property type="match status" value="1"/>
</dbReference>
<dbReference type="InterPro" id="IPR038475">
    <property type="entry name" value="RecG_C_sf"/>
</dbReference>
<accession>A0AAE6RM01</accession>
<reference evidence="3" key="1">
    <citation type="submission" date="2019-12" db="EMBL/GenBank/DDBJ databases">
        <title>Complete and draft genome sequences of new strains and members of some known species of the genus Rathayibacter isolated from plants.</title>
        <authorList>
            <person name="Tarlachkov S.V."/>
            <person name="Starodumova I.P."/>
            <person name="Dorofeeva L.V."/>
            <person name="Prisyazhnaya N.V."/>
            <person name="Leyn S."/>
            <person name="Zlamal J."/>
            <person name="Elan M."/>
            <person name="Osterman A.L."/>
            <person name="Nadler S."/>
            <person name="Subbotin S.A."/>
            <person name="Evtushenko L.I."/>
        </authorList>
    </citation>
    <scope>NUCLEOTIDE SEQUENCE [LARGE SCALE GENOMIC DNA]</scope>
    <source>
        <strain evidence="3">VKM Ac-2761</strain>
    </source>
</reference>
<dbReference type="InterPro" id="IPR038461">
    <property type="entry name" value="Schlafen_AlbA_2_dom_sf"/>
</dbReference>
<organism evidence="2 3">
    <name type="scientific">Rathayibacter tanaceti</name>
    <dbReference type="NCBI Taxonomy" id="1671680"/>
    <lineage>
        <taxon>Bacteria</taxon>
        <taxon>Bacillati</taxon>
        <taxon>Actinomycetota</taxon>
        <taxon>Actinomycetes</taxon>
        <taxon>Micrococcales</taxon>
        <taxon>Microbacteriaceae</taxon>
        <taxon>Rathayibacter</taxon>
    </lineage>
</organism>
<dbReference type="InterPro" id="IPR007421">
    <property type="entry name" value="Schlafen_AlbA_2_dom"/>
</dbReference>
<dbReference type="InterPro" id="IPR036390">
    <property type="entry name" value="WH_DNA-bd_sf"/>
</dbReference>
<proteinExistence type="predicted"/>
<feature type="domain" description="Schlafen AlbA-2" evidence="1">
    <location>
        <begin position="6"/>
        <end position="113"/>
    </location>
</feature>
<evidence type="ECO:0000313" key="3">
    <source>
        <dbReference type="Proteomes" id="UP000465031"/>
    </source>
</evidence>
<dbReference type="Proteomes" id="UP000465031">
    <property type="component" value="Chromosome"/>
</dbReference>
<dbReference type="Pfam" id="PF04326">
    <property type="entry name" value="SLFN_AlbA_2"/>
    <property type="match status" value="1"/>
</dbReference>
<dbReference type="Pfam" id="PF13749">
    <property type="entry name" value="HATPase_c_4"/>
    <property type="match status" value="1"/>
</dbReference>
<gene>
    <name evidence="2" type="ORF">GSU10_15125</name>
</gene>
<protein>
    <submittedName>
        <fullName evidence="2">AAA family ATPase</fullName>
    </submittedName>
</protein>
<dbReference type="PANTHER" id="PTHR30595">
    <property type="entry name" value="GLPR-RELATED TRANSCRIPTIONAL REPRESSOR"/>
    <property type="match status" value="1"/>
</dbReference>
<evidence type="ECO:0000259" key="1">
    <source>
        <dbReference type="Pfam" id="PF04326"/>
    </source>
</evidence>
<evidence type="ECO:0000313" key="2">
    <source>
        <dbReference type="EMBL" id="QHC57130.1"/>
    </source>
</evidence>
<dbReference type="PANTHER" id="PTHR30595:SF6">
    <property type="entry name" value="SCHLAFEN ALBA-2 DOMAIN-CONTAINING PROTEIN"/>
    <property type="match status" value="1"/>
</dbReference>
<dbReference type="InterPro" id="IPR036388">
    <property type="entry name" value="WH-like_DNA-bd_sf"/>
</dbReference>
<dbReference type="Gene3D" id="3.30.565.60">
    <property type="match status" value="1"/>
</dbReference>
<dbReference type="AlphaFoldDB" id="A0AAE6RM01"/>
<dbReference type="Gene3D" id="1.10.10.10">
    <property type="entry name" value="Winged helix-like DNA-binding domain superfamily/Winged helix DNA-binding domain"/>
    <property type="match status" value="2"/>
</dbReference>
<dbReference type="EMBL" id="CP047186">
    <property type="protein sequence ID" value="QHC57130.1"/>
    <property type="molecule type" value="Genomic_DNA"/>
</dbReference>
<dbReference type="Gene3D" id="3.30.950.30">
    <property type="entry name" value="Schlafen, AAA domain"/>
    <property type="match status" value="1"/>
</dbReference>
<name>A0AAE6RM01_9MICO</name>
<dbReference type="KEGG" id="rte:GSU10_15125"/>